<dbReference type="GO" id="GO:0061579">
    <property type="term" value="F:N-acyl homoserine lactone synthase activity"/>
    <property type="evidence" value="ECO:0007669"/>
    <property type="project" value="UniProtKB-UniRule"/>
</dbReference>
<evidence type="ECO:0000256" key="5">
    <source>
        <dbReference type="PROSITE-ProRule" id="PRU00533"/>
    </source>
</evidence>
<proteinExistence type="inferred from homology"/>
<dbReference type="GO" id="GO:0007165">
    <property type="term" value="P:signal transduction"/>
    <property type="evidence" value="ECO:0007669"/>
    <property type="project" value="TreeGrafter"/>
</dbReference>
<reference evidence="7" key="1">
    <citation type="submission" date="2024-06" db="EMBL/GenBank/DDBJ databases">
        <title>Methylostella associata gen. nov., sp. nov., a novel Ancalomicrobiaceae-affiliated facultatively methylotrophic bacteria that feed on methanotrophs of the genus Methylococcus.</title>
        <authorList>
            <person name="Saltykova V."/>
            <person name="Danilova O.V."/>
            <person name="Oshkin I.Y."/>
            <person name="Belova S.E."/>
            <person name="Pimenov N.V."/>
            <person name="Dedysh S.N."/>
        </authorList>
    </citation>
    <scope>NUCLEOTIDE SEQUENCE</scope>
    <source>
        <strain evidence="7">S20</strain>
    </source>
</reference>
<keyword evidence="2 6" id="KW-0808">Transferase</keyword>
<dbReference type="PANTHER" id="PTHR39322:SF1">
    <property type="entry name" value="ISOVALERYL-HOMOSERINE LACTONE SYNTHASE"/>
    <property type="match status" value="1"/>
</dbReference>
<evidence type="ECO:0000256" key="4">
    <source>
        <dbReference type="ARBA" id="ARBA00022929"/>
    </source>
</evidence>
<dbReference type="KEGG" id="mflg:ABS361_18920"/>
<keyword evidence="3 6" id="KW-0949">S-adenosyl-L-methionine</keyword>
<keyword evidence="4 5" id="KW-0071">Autoinducer synthesis</keyword>
<dbReference type="EMBL" id="CP158568">
    <property type="protein sequence ID" value="XBY44095.1"/>
    <property type="molecule type" value="Genomic_DNA"/>
</dbReference>
<dbReference type="SUPFAM" id="SSF55729">
    <property type="entry name" value="Acyl-CoA N-acyltransferases (Nat)"/>
    <property type="match status" value="1"/>
</dbReference>
<dbReference type="RefSeq" id="WP_407049192.1">
    <property type="nucleotide sequence ID" value="NZ_CP158568.1"/>
</dbReference>
<protein>
    <recommendedName>
        <fullName evidence="6">Acyl-homoserine-lactone synthase</fullName>
        <ecNumber evidence="6">2.3.1.184</ecNumber>
    </recommendedName>
    <alternativeName>
        <fullName evidence="6">Autoinducer synthesis protein</fullName>
    </alternativeName>
</protein>
<comment type="catalytic activity">
    <reaction evidence="6">
        <text>a fatty acyl-[ACP] + S-adenosyl-L-methionine = an N-acyl-L-homoserine lactone + S-methyl-5'-thioadenosine + holo-[ACP] + H(+)</text>
        <dbReference type="Rhea" id="RHEA:10096"/>
        <dbReference type="Rhea" id="RHEA-COMP:9685"/>
        <dbReference type="Rhea" id="RHEA-COMP:14125"/>
        <dbReference type="ChEBI" id="CHEBI:15378"/>
        <dbReference type="ChEBI" id="CHEBI:17509"/>
        <dbReference type="ChEBI" id="CHEBI:55474"/>
        <dbReference type="ChEBI" id="CHEBI:59789"/>
        <dbReference type="ChEBI" id="CHEBI:64479"/>
        <dbReference type="ChEBI" id="CHEBI:138651"/>
        <dbReference type="EC" id="2.3.1.184"/>
    </reaction>
</comment>
<accession>A0AAU7X956</accession>
<organism evidence="7">
    <name type="scientific">Methyloraptor flagellatus</name>
    <dbReference type="NCBI Taxonomy" id="3162530"/>
    <lineage>
        <taxon>Bacteria</taxon>
        <taxon>Pseudomonadati</taxon>
        <taxon>Pseudomonadota</taxon>
        <taxon>Alphaproteobacteria</taxon>
        <taxon>Hyphomicrobiales</taxon>
        <taxon>Ancalomicrobiaceae</taxon>
        <taxon>Methyloraptor</taxon>
    </lineage>
</organism>
<dbReference type="InterPro" id="IPR001690">
    <property type="entry name" value="Autoind_synthase"/>
</dbReference>
<dbReference type="CDD" id="cd04301">
    <property type="entry name" value="NAT_SF"/>
    <property type="match status" value="1"/>
</dbReference>
<dbReference type="AlphaFoldDB" id="A0AAU7X956"/>
<dbReference type="InterPro" id="IPR016181">
    <property type="entry name" value="Acyl_CoA_acyltransferase"/>
</dbReference>
<evidence type="ECO:0000256" key="1">
    <source>
        <dbReference type="ARBA" id="ARBA00022654"/>
    </source>
</evidence>
<evidence type="ECO:0000256" key="2">
    <source>
        <dbReference type="ARBA" id="ARBA00022679"/>
    </source>
</evidence>
<evidence type="ECO:0000256" key="3">
    <source>
        <dbReference type="ARBA" id="ARBA00022691"/>
    </source>
</evidence>
<evidence type="ECO:0000256" key="6">
    <source>
        <dbReference type="RuleBase" id="RU361135"/>
    </source>
</evidence>
<dbReference type="PRINTS" id="PR01549">
    <property type="entry name" value="AUTOINDCRSYN"/>
</dbReference>
<dbReference type="PROSITE" id="PS51187">
    <property type="entry name" value="AUTOINDUCER_SYNTH_2"/>
    <property type="match status" value="1"/>
</dbReference>
<dbReference type="Gene3D" id="3.40.630.30">
    <property type="match status" value="1"/>
</dbReference>
<sequence>MILVIPHDQADQHTAVLEQAWRLRHRVFVEERGWSDLARPDQREMDAFDTEGATHICVMRGQVLVAYARLLETTRPHLLSDVLSHLCQTRPIPRGPNILEWTRHCVAPDYRGQGFALGQAERELMLAIVEHALENRIEHLTAEAHPVWITRLLRLGFEAEPLCLPTTVAGEPAIGLFISVSDKTLEKTRRVAVRTEAPADAVAMPPAYQLPPAALNA</sequence>
<name>A0AAU7X956_9HYPH</name>
<gene>
    <name evidence="7" type="ORF">ABS361_18920</name>
</gene>
<evidence type="ECO:0000313" key="7">
    <source>
        <dbReference type="EMBL" id="XBY44095.1"/>
    </source>
</evidence>
<keyword evidence="1 5" id="KW-0673">Quorum sensing</keyword>
<dbReference type="Pfam" id="PF00765">
    <property type="entry name" value="Autoind_synth"/>
    <property type="match status" value="1"/>
</dbReference>
<dbReference type="EC" id="2.3.1.184" evidence="6"/>
<dbReference type="PANTHER" id="PTHR39322">
    <property type="entry name" value="ACYL-HOMOSERINE-LACTONE SYNTHASE"/>
    <property type="match status" value="1"/>
</dbReference>
<comment type="similarity">
    <text evidence="5 6">Belongs to the autoinducer synthase family.</text>
</comment>
<dbReference type="GO" id="GO:0009372">
    <property type="term" value="P:quorum sensing"/>
    <property type="evidence" value="ECO:0007669"/>
    <property type="project" value="UniProtKB-UniRule"/>
</dbReference>
<keyword evidence="7" id="KW-0012">Acyltransferase</keyword>